<dbReference type="AlphaFoldDB" id="A0A330M1Y4"/>
<gene>
    <name evidence="2" type="primary">sixA</name>
    <name evidence="2" type="ORF">SHEWBE_2215</name>
</gene>
<reference evidence="3" key="1">
    <citation type="submission" date="2018-06" db="EMBL/GenBank/DDBJ databases">
        <authorList>
            <person name="Cea G.-C."/>
            <person name="William W."/>
        </authorList>
    </citation>
    <scope>NUCLEOTIDE SEQUENCE [LARGE SCALE GENOMIC DNA]</scope>
    <source>
        <strain evidence="3">DB21MT-2</strain>
    </source>
</reference>
<dbReference type="Pfam" id="PF00300">
    <property type="entry name" value="His_Phos_1"/>
    <property type="match status" value="1"/>
</dbReference>
<dbReference type="GO" id="GO:0101006">
    <property type="term" value="F:protein histidine phosphatase activity"/>
    <property type="evidence" value="ECO:0007669"/>
    <property type="project" value="InterPro"/>
</dbReference>
<dbReference type="EC" id="3.1.3.-" evidence="2"/>
<protein>
    <submittedName>
        <fullName evidence="2">Phosphohistidine phosphatase SixA</fullName>
        <ecNumber evidence="2">3.1.3.-</ecNumber>
    </submittedName>
</protein>
<name>A0A330M1Y4_9GAMM</name>
<dbReference type="Proteomes" id="UP000250123">
    <property type="component" value="Chromosome SHEWBE"/>
</dbReference>
<dbReference type="InterPro" id="IPR004449">
    <property type="entry name" value="SixA"/>
</dbReference>
<evidence type="ECO:0000256" key="1">
    <source>
        <dbReference type="ARBA" id="ARBA00022801"/>
    </source>
</evidence>
<dbReference type="PANTHER" id="PTHR20935">
    <property type="entry name" value="PHOSPHOGLYCERATE MUTASE-RELATED"/>
    <property type="match status" value="1"/>
</dbReference>
<proteinExistence type="predicted"/>
<keyword evidence="1 2" id="KW-0378">Hydrolase</keyword>
<dbReference type="Gene3D" id="3.40.50.1240">
    <property type="entry name" value="Phosphoglycerate mutase-like"/>
    <property type="match status" value="1"/>
</dbReference>
<dbReference type="InterPro" id="IPR013078">
    <property type="entry name" value="His_Pase_superF_clade-1"/>
</dbReference>
<dbReference type="KEGG" id="sbk:SHEWBE_2215"/>
<dbReference type="InterPro" id="IPR029033">
    <property type="entry name" value="His_PPase_superfam"/>
</dbReference>
<evidence type="ECO:0000313" key="2">
    <source>
        <dbReference type="EMBL" id="SQH76181.1"/>
    </source>
</evidence>
<dbReference type="EMBL" id="LS483452">
    <property type="protein sequence ID" value="SQH76181.1"/>
    <property type="molecule type" value="Genomic_DNA"/>
</dbReference>
<dbReference type="InterPro" id="IPR051021">
    <property type="entry name" value="Mito_Ser/Thr_phosphatase"/>
</dbReference>
<evidence type="ECO:0000313" key="3">
    <source>
        <dbReference type="Proteomes" id="UP000250123"/>
    </source>
</evidence>
<dbReference type="NCBIfam" id="TIGR00249">
    <property type="entry name" value="sixA"/>
    <property type="match status" value="1"/>
</dbReference>
<dbReference type="GO" id="GO:0005737">
    <property type="term" value="C:cytoplasm"/>
    <property type="evidence" value="ECO:0007669"/>
    <property type="project" value="InterPro"/>
</dbReference>
<dbReference type="CDD" id="cd07067">
    <property type="entry name" value="HP_PGM_like"/>
    <property type="match status" value="1"/>
</dbReference>
<dbReference type="SUPFAM" id="SSF53254">
    <property type="entry name" value="Phosphoglycerate mutase-like"/>
    <property type="match status" value="1"/>
</dbReference>
<accession>A0A330M1Y4</accession>
<organism evidence="2 3">
    <name type="scientific">Shewanella benthica</name>
    <dbReference type="NCBI Taxonomy" id="43661"/>
    <lineage>
        <taxon>Bacteria</taxon>
        <taxon>Pseudomonadati</taxon>
        <taxon>Pseudomonadota</taxon>
        <taxon>Gammaproteobacteria</taxon>
        <taxon>Alteromonadales</taxon>
        <taxon>Shewanellaceae</taxon>
        <taxon>Shewanella</taxon>
    </lineage>
</organism>
<sequence length="162" mass="18189">MSSESGMQLFLMRHGEASYQAHSDRERILTDTGRYHTSLMSNWLAKSVLEFDLVLVSPYLRAQQSWQEVRKHFPEPRKWLVLDELVPSGNPSTAADLTLAYAEQYKADKVLVIAHMPLLGYMVSELIAGIEPPLFATSGLALIDKHGECATLVWQHAPHSIS</sequence>